<organism evidence="2 3">
    <name type="scientific">Candidatus Desulfolinea nitratireducens</name>
    <dbReference type="NCBI Taxonomy" id="2841698"/>
    <lineage>
        <taxon>Bacteria</taxon>
        <taxon>Bacillati</taxon>
        <taxon>Chloroflexota</taxon>
        <taxon>Anaerolineae</taxon>
        <taxon>Anaerolineales</taxon>
        <taxon>Anaerolineales incertae sedis</taxon>
        <taxon>Candidatus Desulfolinea</taxon>
    </lineage>
</organism>
<comment type="caution">
    <text evidence="2">The sequence shown here is derived from an EMBL/GenBank/DDBJ whole genome shotgun (WGS) entry which is preliminary data.</text>
</comment>
<dbReference type="GO" id="GO:0016787">
    <property type="term" value="F:hydrolase activity"/>
    <property type="evidence" value="ECO:0007669"/>
    <property type="project" value="UniProtKB-KW"/>
</dbReference>
<proteinExistence type="predicted"/>
<evidence type="ECO:0000313" key="2">
    <source>
        <dbReference type="EMBL" id="MBC8336074.1"/>
    </source>
</evidence>
<dbReference type="InterPro" id="IPR000073">
    <property type="entry name" value="AB_hydrolase_1"/>
</dbReference>
<name>A0A8J6TJH5_9CHLR</name>
<gene>
    <name evidence="2" type="ORF">H8E29_12470</name>
</gene>
<dbReference type="AlphaFoldDB" id="A0A8J6TJH5"/>
<dbReference type="InterPro" id="IPR050266">
    <property type="entry name" value="AB_hydrolase_sf"/>
</dbReference>
<evidence type="ECO:0000259" key="1">
    <source>
        <dbReference type="Pfam" id="PF00561"/>
    </source>
</evidence>
<accession>A0A8J6TJH5</accession>
<dbReference type="Proteomes" id="UP000614469">
    <property type="component" value="Unassembled WGS sequence"/>
</dbReference>
<evidence type="ECO:0000313" key="3">
    <source>
        <dbReference type="Proteomes" id="UP000614469"/>
    </source>
</evidence>
<sequence>MIPSHWTEKYLTINGVSYHYWRTGEGSKPPLVLAHGFSDNGLCWIQTALDLEADYDIIMPDARGHGLSARIQPGESVDMGADLARIIQTLGLERPIVGGHSMGAMVAFELGVRYPEIPRALLLEDPPWFEHEESVELSQLSEHPMAPWVETVTRLTLDELVADTRIEHPTWPEWVIDTWCPAKKQMDPNILSILSIDESDWEENVPQLTCPTLIVTADLEKGGLLSPAIADRVQELNHHISVIHIPDTGHHIRFEDYESYMKNVNAFFSGN</sequence>
<dbReference type="Pfam" id="PF00561">
    <property type="entry name" value="Abhydrolase_1"/>
    <property type="match status" value="1"/>
</dbReference>
<keyword evidence="2" id="KW-0378">Hydrolase</keyword>
<protein>
    <submittedName>
        <fullName evidence="2">Alpha/beta hydrolase</fullName>
    </submittedName>
</protein>
<dbReference type="Gene3D" id="3.40.50.1820">
    <property type="entry name" value="alpha/beta hydrolase"/>
    <property type="match status" value="1"/>
</dbReference>
<feature type="domain" description="AB hydrolase-1" evidence="1">
    <location>
        <begin position="29"/>
        <end position="255"/>
    </location>
</feature>
<reference evidence="2 3" key="1">
    <citation type="submission" date="2020-08" db="EMBL/GenBank/DDBJ databases">
        <title>Bridging the membrane lipid divide: bacteria of the FCB group superphylum have the potential to synthesize archaeal ether lipids.</title>
        <authorList>
            <person name="Villanueva L."/>
            <person name="Von Meijenfeldt F.A.B."/>
            <person name="Westbye A.B."/>
            <person name="Yadav S."/>
            <person name="Hopmans E.C."/>
            <person name="Dutilh B.E."/>
            <person name="Sinninghe Damste J.S."/>
        </authorList>
    </citation>
    <scope>NUCLEOTIDE SEQUENCE [LARGE SCALE GENOMIC DNA]</scope>
    <source>
        <strain evidence="2">NIOZ-UU36</strain>
    </source>
</reference>
<dbReference type="EMBL" id="JACNJN010000137">
    <property type="protein sequence ID" value="MBC8336074.1"/>
    <property type="molecule type" value="Genomic_DNA"/>
</dbReference>
<dbReference type="InterPro" id="IPR029058">
    <property type="entry name" value="AB_hydrolase_fold"/>
</dbReference>
<dbReference type="SUPFAM" id="SSF53474">
    <property type="entry name" value="alpha/beta-Hydrolases"/>
    <property type="match status" value="1"/>
</dbReference>
<dbReference type="PANTHER" id="PTHR43798">
    <property type="entry name" value="MONOACYLGLYCEROL LIPASE"/>
    <property type="match status" value="1"/>
</dbReference>